<dbReference type="KEGG" id="ato:CIW82_08285"/>
<sequence length="88" mass="9881">MLSLRECRAMSHDNPVREIVSLFGGLTKMASALGHRSHSTIYGWVRAGKIPDWRDGELREAQRRLGIEIPTEIYMAAFLRPIEGSEAA</sequence>
<proteinExistence type="predicted"/>
<gene>
    <name evidence="1" type="ORF">CIW82_08285</name>
</gene>
<dbReference type="GO" id="GO:0003677">
    <property type="term" value="F:DNA binding"/>
    <property type="evidence" value="ECO:0007669"/>
    <property type="project" value="InterPro"/>
</dbReference>
<name>A0A291PH30_9PROT</name>
<dbReference type="RefSeq" id="WP_097802397.1">
    <property type="nucleotide sequence ID" value="NZ_CP022699.1"/>
</dbReference>
<evidence type="ECO:0000313" key="2">
    <source>
        <dbReference type="Proteomes" id="UP000220394"/>
    </source>
</evidence>
<accession>A0A291PH30</accession>
<dbReference type="Gene3D" id="1.10.260.40">
    <property type="entry name" value="lambda repressor-like DNA-binding domains"/>
    <property type="match status" value="1"/>
</dbReference>
<evidence type="ECO:0000313" key="1">
    <source>
        <dbReference type="EMBL" id="ATJ90684.1"/>
    </source>
</evidence>
<reference evidence="1 2" key="1">
    <citation type="submission" date="2017-08" db="EMBL/GenBank/DDBJ databases">
        <title>Complete Genome Sequence of Acetobacter tropicalis Oregon-R-modENCODE STRAIN BDGP1, an acetic acid bacterium isolated from Drosophila melanogaster gut.</title>
        <authorList>
            <person name="Wan K.H."/>
            <person name="Yu C."/>
            <person name="Park S."/>
            <person name="Hammonds A.S."/>
            <person name="Booth B.W."/>
            <person name="Celniker S.E."/>
        </authorList>
    </citation>
    <scope>NUCLEOTIDE SEQUENCE [LARGE SCALE GENOMIC DNA]</scope>
    <source>
        <strain evidence="1 2">BDGP1</strain>
    </source>
</reference>
<protein>
    <submittedName>
        <fullName evidence="1">Uncharacterized protein</fullName>
    </submittedName>
</protein>
<dbReference type="EMBL" id="CP022699">
    <property type="protein sequence ID" value="ATJ90684.1"/>
    <property type="molecule type" value="Genomic_DNA"/>
</dbReference>
<organism evidence="1 2">
    <name type="scientific">Acetobacter tropicalis</name>
    <dbReference type="NCBI Taxonomy" id="104102"/>
    <lineage>
        <taxon>Bacteria</taxon>
        <taxon>Pseudomonadati</taxon>
        <taxon>Pseudomonadota</taxon>
        <taxon>Alphaproteobacteria</taxon>
        <taxon>Acetobacterales</taxon>
        <taxon>Acetobacteraceae</taxon>
        <taxon>Acetobacter</taxon>
    </lineage>
</organism>
<dbReference type="NCBIfam" id="NF046037">
    <property type="entry name" value="carphisopro"/>
    <property type="match status" value="1"/>
</dbReference>
<dbReference type="Proteomes" id="UP000220394">
    <property type="component" value="Chromosome"/>
</dbReference>
<dbReference type="AlphaFoldDB" id="A0A291PH30"/>
<dbReference type="InterPro" id="IPR059216">
    <property type="entry name" value="LeuA_carph_isopro_dom"/>
</dbReference>
<dbReference type="InterPro" id="IPR010982">
    <property type="entry name" value="Lambda_DNA-bd_dom_sf"/>
</dbReference>